<dbReference type="Gene3D" id="3.30.420.100">
    <property type="match status" value="1"/>
</dbReference>
<reference evidence="5" key="2">
    <citation type="submission" date="2023-04" db="EMBL/GenBank/DDBJ databases">
        <authorList>
            <person name="Bruccoleri R.E."/>
            <person name="Oakeley E.J."/>
            <person name="Faust A.-M."/>
            <person name="Dessus-Babus S."/>
            <person name="Altorfer M."/>
            <person name="Burckhardt D."/>
            <person name="Oertli M."/>
            <person name="Naumann U."/>
            <person name="Petersen F."/>
            <person name="Wong J."/>
        </authorList>
    </citation>
    <scope>NUCLEOTIDE SEQUENCE</scope>
    <source>
        <strain evidence="5">GSM-AAB239-AS_SAM_17_03QT</strain>
        <tissue evidence="5">Leaf</tissue>
    </source>
</reference>
<feature type="region of interest" description="Disordered" evidence="4">
    <location>
        <begin position="90"/>
        <end position="115"/>
    </location>
</feature>
<gene>
    <name evidence="5" type="ORF">M6B38_235505</name>
</gene>
<feature type="compositionally biased region" description="Basic and acidic residues" evidence="4">
    <location>
        <begin position="168"/>
        <end position="194"/>
    </location>
</feature>
<sequence>MKSNISRFFLLTRNMAIRRTYATTSSDPFRKPLLFESRNDADSTKPATSRLHRPVDLPSLIPTRPARLDGFGIELVDDALWPHSLCGRADAAPPQAAAGPAARSPGPNSVLDALPDMDDIEDLRVRKQLFYKLDRDSKEFEEYNIDFHHRPRKKSSQRKGQERPAGTDLKKERKKPEKPIRGYEVAEQKGAAEKRARRTPTFNQLTGPYHLPFCLDIYVTKGSVRACVVHRVTSRVVAVAHSISKDLKFDVGSRKDAKACAAVGAVLAQRAVEDDIHNVVYTPRKGDKIEGKLEVVLRAIIDNGVDVKVKLKQRRPVKRTIV</sequence>
<evidence type="ECO:0000256" key="2">
    <source>
        <dbReference type="ARBA" id="ARBA00022980"/>
    </source>
</evidence>
<keyword evidence="2" id="KW-0689">Ribosomal protein</keyword>
<accession>A0AAX6DPG6</accession>
<comment type="similarity">
    <text evidence="1">Belongs to the universal ribosomal protein uL18 family.</text>
</comment>
<dbReference type="GO" id="GO:0003735">
    <property type="term" value="F:structural constituent of ribosome"/>
    <property type="evidence" value="ECO:0007669"/>
    <property type="project" value="InterPro"/>
</dbReference>
<keyword evidence="6" id="KW-1185">Reference proteome</keyword>
<dbReference type="AlphaFoldDB" id="A0AAX6DPG6"/>
<name>A0AAX6DPG6_IRIPA</name>
<dbReference type="FunFam" id="3.30.420.100:FF:000009">
    <property type="entry name" value="uncharacterized protein LOC106777373 isoform X2"/>
    <property type="match status" value="1"/>
</dbReference>
<evidence type="ECO:0008006" key="7">
    <source>
        <dbReference type="Google" id="ProtNLM"/>
    </source>
</evidence>
<evidence type="ECO:0000313" key="6">
    <source>
        <dbReference type="Proteomes" id="UP001140949"/>
    </source>
</evidence>
<dbReference type="CDD" id="cd00432">
    <property type="entry name" value="Ribosomal_L18_L5e"/>
    <property type="match status" value="1"/>
</dbReference>
<dbReference type="PANTHER" id="PTHR12899:SF7">
    <property type="entry name" value="EXPRESSED PROTEIN"/>
    <property type="match status" value="1"/>
</dbReference>
<dbReference type="EMBL" id="JANAVB010042819">
    <property type="protein sequence ID" value="KAJ6793680.1"/>
    <property type="molecule type" value="Genomic_DNA"/>
</dbReference>
<organism evidence="5 6">
    <name type="scientific">Iris pallida</name>
    <name type="common">Sweet iris</name>
    <dbReference type="NCBI Taxonomy" id="29817"/>
    <lineage>
        <taxon>Eukaryota</taxon>
        <taxon>Viridiplantae</taxon>
        <taxon>Streptophyta</taxon>
        <taxon>Embryophyta</taxon>
        <taxon>Tracheophyta</taxon>
        <taxon>Spermatophyta</taxon>
        <taxon>Magnoliopsida</taxon>
        <taxon>Liliopsida</taxon>
        <taxon>Asparagales</taxon>
        <taxon>Iridaceae</taxon>
        <taxon>Iridoideae</taxon>
        <taxon>Irideae</taxon>
        <taxon>Iris</taxon>
    </lineage>
</organism>
<dbReference type="GO" id="GO:0005840">
    <property type="term" value="C:ribosome"/>
    <property type="evidence" value="ECO:0007669"/>
    <property type="project" value="UniProtKB-KW"/>
</dbReference>
<dbReference type="GO" id="GO:0006412">
    <property type="term" value="P:translation"/>
    <property type="evidence" value="ECO:0007669"/>
    <property type="project" value="InterPro"/>
</dbReference>
<evidence type="ECO:0000256" key="1">
    <source>
        <dbReference type="ARBA" id="ARBA00007116"/>
    </source>
</evidence>
<reference evidence="5" key="1">
    <citation type="journal article" date="2023" name="GigaByte">
        <title>Genome assembly of the bearded iris, Iris pallida Lam.</title>
        <authorList>
            <person name="Bruccoleri R.E."/>
            <person name="Oakeley E.J."/>
            <person name="Faust A.M.E."/>
            <person name="Altorfer M."/>
            <person name="Dessus-Babus S."/>
            <person name="Burckhardt D."/>
            <person name="Oertli M."/>
            <person name="Naumann U."/>
            <person name="Petersen F."/>
            <person name="Wong J."/>
        </authorList>
    </citation>
    <scope>NUCLEOTIDE SEQUENCE</scope>
    <source>
        <strain evidence="5">GSM-AAB239-AS_SAM_17_03QT</strain>
    </source>
</reference>
<feature type="compositionally biased region" description="Low complexity" evidence="4">
    <location>
        <begin position="90"/>
        <end position="107"/>
    </location>
</feature>
<evidence type="ECO:0000256" key="3">
    <source>
        <dbReference type="ARBA" id="ARBA00023274"/>
    </source>
</evidence>
<dbReference type="Pfam" id="PF00861">
    <property type="entry name" value="Ribosomal_L18p"/>
    <property type="match status" value="1"/>
</dbReference>
<dbReference type="SUPFAM" id="SSF53137">
    <property type="entry name" value="Translational machinery components"/>
    <property type="match status" value="1"/>
</dbReference>
<dbReference type="GO" id="GO:1990904">
    <property type="term" value="C:ribonucleoprotein complex"/>
    <property type="evidence" value="ECO:0007669"/>
    <property type="project" value="UniProtKB-KW"/>
</dbReference>
<dbReference type="GO" id="GO:0008097">
    <property type="term" value="F:5S rRNA binding"/>
    <property type="evidence" value="ECO:0007669"/>
    <property type="project" value="TreeGrafter"/>
</dbReference>
<dbReference type="Proteomes" id="UP001140949">
    <property type="component" value="Unassembled WGS sequence"/>
</dbReference>
<keyword evidence="3" id="KW-0687">Ribonucleoprotein</keyword>
<dbReference type="InterPro" id="IPR005484">
    <property type="entry name" value="Ribosomal_uL18_bac/plant/anim"/>
</dbReference>
<dbReference type="PANTHER" id="PTHR12899">
    <property type="entry name" value="39S RIBOSOMAL PROTEIN L18, MITOCHONDRIAL"/>
    <property type="match status" value="1"/>
</dbReference>
<evidence type="ECO:0000313" key="5">
    <source>
        <dbReference type="EMBL" id="KAJ6793680.1"/>
    </source>
</evidence>
<protein>
    <recommendedName>
        <fullName evidence="7">Ribosomal protein L18</fullName>
    </recommendedName>
</protein>
<evidence type="ECO:0000256" key="4">
    <source>
        <dbReference type="SAM" id="MobiDB-lite"/>
    </source>
</evidence>
<dbReference type="InterPro" id="IPR057268">
    <property type="entry name" value="Ribosomal_L18"/>
</dbReference>
<proteinExistence type="inferred from homology"/>
<feature type="region of interest" description="Disordered" evidence="4">
    <location>
        <begin position="144"/>
        <end position="197"/>
    </location>
</feature>
<comment type="caution">
    <text evidence="5">The sequence shown here is derived from an EMBL/GenBank/DDBJ whole genome shotgun (WGS) entry which is preliminary data.</text>
</comment>